<dbReference type="Proteomes" id="UP000267096">
    <property type="component" value="Unassembled WGS sequence"/>
</dbReference>
<proteinExistence type="predicted"/>
<keyword evidence="1" id="KW-1133">Transmembrane helix</keyword>
<feature type="transmembrane region" description="Helical" evidence="1">
    <location>
        <begin position="148"/>
        <end position="174"/>
    </location>
</feature>
<reference evidence="2 3" key="2">
    <citation type="submission" date="2018-11" db="EMBL/GenBank/DDBJ databases">
        <authorList>
            <consortium name="Pathogen Informatics"/>
        </authorList>
    </citation>
    <scope>NUCLEOTIDE SEQUENCE [LARGE SCALE GENOMIC DNA]</scope>
</reference>
<accession>A0A0M3J6J3</accession>
<evidence type="ECO:0000256" key="1">
    <source>
        <dbReference type="SAM" id="Phobius"/>
    </source>
</evidence>
<dbReference type="WBParaSite" id="ASIM_0000318001-mRNA-1">
    <property type="protein sequence ID" value="ASIM_0000318001-mRNA-1"/>
    <property type="gene ID" value="ASIM_0000318001"/>
</dbReference>
<protein>
    <submittedName>
        <fullName evidence="4">Solute carrier organic anion transporter family member 5A1</fullName>
    </submittedName>
</protein>
<dbReference type="PANTHER" id="PTHR11388">
    <property type="entry name" value="ORGANIC ANION TRANSPORTER"/>
    <property type="match status" value="1"/>
</dbReference>
<dbReference type="GO" id="GO:0016323">
    <property type="term" value="C:basolateral plasma membrane"/>
    <property type="evidence" value="ECO:0007669"/>
    <property type="project" value="TreeGrafter"/>
</dbReference>
<organism evidence="4">
    <name type="scientific">Anisakis simplex</name>
    <name type="common">Herring worm</name>
    <dbReference type="NCBI Taxonomy" id="6269"/>
    <lineage>
        <taxon>Eukaryota</taxon>
        <taxon>Metazoa</taxon>
        <taxon>Ecdysozoa</taxon>
        <taxon>Nematoda</taxon>
        <taxon>Chromadorea</taxon>
        <taxon>Rhabditida</taxon>
        <taxon>Spirurina</taxon>
        <taxon>Ascaridomorpha</taxon>
        <taxon>Ascaridoidea</taxon>
        <taxon>Anisakidae</taxon>
        <taxon>Anisakis</taxon>
        <taxon>Anisakis simplex complex</taxon>
    </lineage>
</organism>
<sequence length="200" mass="22383">MNGVISCFQLYTSMVTAIPYGQMAPHSTRCMCFCTKFRREQYLSSGSFNARKTISYDEYSNWDNLELVRFCSAYRSVPGHKGRWIGIGTFLMGLGSFICALPHFMITPYRVNGAGLNESDYGQCTLRDEKALECVKGDTEPASYLNPYFLMFLLGQTLHGIGATPLFSIGTVYLDENVSQKASPVYLGNNLMHCFICSVD</sequence>
<dbReference type="EMBL" id="UYRR01004407">
    <property type="protein sequence ID" value="VDK21031.1"/>
    <property type="molecule type" value="Genomic_DNA"/>
</dbReference>
<dbReference type="InterPro" id="IPR004156">
    <property type="entry name" value="OATP"/>
</dbReference>
<keyword evidence="1" id="KW-0812">Transmembrane</keyword>
<name>A0A0M3J6J3_ANISI</name>
<feature type="transmembrane region" description="Helical" evidence="1">
    <location>
        <begin position="84"/>
        <end position="106"/>
    </location>
</feature>
<reference evidence="4" key="1">
    <citation type="submission" date="2017-02" db="UniProtKB">
        <authorList>
            <consortium name="WormBaseParasite"/>
        </authorList>
    </citation>
    <scope>IDENTIFICATION</scope>
</reference>
<evidence type="ECO:0000313" key="2">
    <source>
        <dbReference type="EMBL" id="VDK21031.1"/>
    </source>
</evidence>
<dbReference type="GO" id="GO:0015347">
    <property type="term" value="F:sodium-independent organic anion transmembrane transporter activity"/>
    <property type="evidence" value="ECO:0007669"/>
    <property type="project" value="TreeGrafter"/>
</dbReference>
<dbReference type="OrthoDB" id="5062115at2759"/>
<evidence type="ECO:0000313" key="3">
    <source>
        <dbReference type="Proteomes" id="UP000267096"/>
    </source>
</evidence>
<keyword evidence="3" id="KW-1185">Reference proteome</keyword>
<dbReference type="PANTHER" id="PTHR11388:SF100">
    <property type="entry name" value="SOLUTE CARRIER ORGANIC ANION TRANSPORTER FAMILY MEMBER 4A1"/>
    <property type="match status" value="1"/>
</dbReference>
<gene>
    <name evidence="2" type="ORF">ASIM_LOCUS3024</name>
</gene>
<dbReference type="GO" id="GO:0043252">
    <property type="term" value="P:sodium-independent organic anion transport"/>
    <property type="evidence" value="ECO:0007669"/>
    <property type="project" value="TreeGrafter"/>
</dbReference>
<evidence type="ECO:0000313" key="4">
    <source>
        <dbReference type="WBParaSite" id="ASIM_0000318001-mRNA-1"/>
    </source>
</evidence>
<keyword evidence="1" id="KW-0472">Membrane</keyword>
<dbReference type="AlphaFoldDB" id="A0A0M3J6J3"/>
<dbReference type="Pfam" id="PF03137">
    <property type="entry name" value="OATP"/>
    <property type="match status" value="1"/>
</dbReference>